<keyword evidence="5 6" id="KW-0067">ATP-binding</keyword>
<evidence type="ECO:0000313" key="9">
    <source>
        <dbReference type="EMBL" id="JAC82086.1"/>
    </source>
</evidence>
<dbReference type="SUPFAM" id="SSF56112">
    <property type="entry name" value="Protein kinase-like (PK-like)"/>
    <property type="match status" value="1"/>
</dbReference>
<dbReference type="InterPro" id="IPR050205">
    <property type="entry name" value="CDPK_Ser/Thr_kinases"/>
</dbReference>
<dbReference type="PROSITE" id="PS00108">
    <property type="entry name" value="PROTEIN_KINASE_ST"/>
    <property type="match status" value="1"/>
</dbReference>
<dbReference type="InterPro" id="IPR011009">
    <property type="entry name" value="Kinase-like_dom_sf"/>
</dbReference>
<dbReference type="GO" id="GO:0005524">
    <property type="term" value="F:ATP binding"/>
    <property type="evidence" value="ECO:0007669"/>
    <property type="project" value="UniProtKB-UniRule"/>
</dbReference>
<evidence type="ECO:0000256" key="6">
    <source>
        <dbReference type="PROSITE-ProRule" id="PRU10141"/>
    </source>
</evidence>
<dbReference type="EMBL" id="GBEZ01003020">
    <property type="protein sequence ID" value="JAC82086.1"/>
    <property type="molecule type" value="Transcribed_RNA"/>
</dbReference>
<keyword evidence="3 6" id="KW-0547">Nucleotide-binding</keyword>
<dbReference type="AlphaFoldDB" id="A0A061SH75"/>
<evidence type="ECO:0000256" key="5">
    <source>
        <dbReference type="ARBA" id="ARBA00022840"/>
    </source>
</evidence>
<accession>A0A061SH75</accession>
<organism evidence="9">
    <name type="scientific">Tetraselmis sp. GSL018</name>
    <dbReference type="NCBI Taxonomy" id="582737"/>
    <lineage>
        <taxon>Eukaryota</taxon>
        <taxon>Viridiplantae</taxon>
        <taxon>Chlorophyta</taxon>
        <taxon>core chlorophytes</taxon>
        <taxon>Chlorodendrophyceae</taxon>
        <taxon>Chlorodendrales</taxon>
        <taxon>Chlorodendraceae</taxon>
        <taxon>Tetraselmis</taxon>
    </lineage>
</organism>
<dbReference type="InterPro" id="IPR017441">
    <property type="entry name" value="Protein_kinase_ATP_BS"/>
</dbReference>
<dbReference type="Pfam" id="PF00069">
    <property type="entry name" value="Pkinase"/>
    <property type="match status" value="1"/>
</dbReference>
<dbReference type="InterPro" id="IPR000719">
    <property type="entry name" value="Prot_kinase_dom"/>
</dbReference>
<dbReference type="Gene3D" id="1.10.510.10">
    <property type="entry name" value="Transferase(Phosphotransferase) domain 1"/>
    <property type="match status" value="1"/>
</dbReference>
<comment type="similarity">
    <text evidence="7">Belongs to the protein kinase superfamily.</text>
</comment>
<feature type="domain" description="Protein kinase" evidence="8">
    <location>
        <begin position="95"/>
        <end position="367"/>
    </location>
</feature>
<sequence>MRAPGLSFTAQGNVSTVKATLPTDVAGGCNQLSGAFHHVTSKLSSLGRSTSTCRAVFRPSAGKCSFKASKRICTAIYDSQGPGTVGWQAFDPSRYVFRQLVGKGGWGIVHRAYDAKLGHDVAIKTQTKWPRNEPGKRAPCPEILLQRIRDEGELIQLLQGSERVVTLHDKFEDNDNCYLVTELLEDGDLESLFRAKEQVSEMLAAQIMEDVLLFLQYCHEKGVCYADVKPANFLVEHGVSGQPRLKATDFGCAQAITRGEPLSRRCGTPSYFAPEVFQRKYGLEADVWSAGIMLYRLLSGRLPWFDDSVQHVSPARIQALVLTAQIPFDSPGWSCRSEACKDFVRGLLERDPRARLSLEQALDHRWMSMHRRSDSDLLLPTANPASANNIIPISVNSPKSARLG</sequence>
<dbReference type="PROSITE" id="PS00107">
    <property type="entry name" value="PROTEIN_KINASE_ATP"/>
    <property type="match status" value="1"/>
</dbReference>
<reference evidence="9" key="1">
    <citation type="submission" date="2014-05" db="EMBL/GenBank/DDBJ databases">
        <title>The transcriptome of the halophilic microalga Tetraselmis sp. GSL018 isolated from the Great Salt Lake, Utah.</title>
        <authorList>
            <person name="Jinkerson R.E."/>
            <person name="D'Adamo S."/>
            <person name="Posewitz M.C."/>
        </authorList>
    </citation>
    <scope>NUCLEOTIDE SEQUENCE</scope>
    <source>
        <strain evidence="9">GSL018</strain>
    </source>
</reference>
<evidence type="ECO:0000256" key="7">
    <source>
        <dbReference type="RuleBase" id="RU000304"/>
    </source>
</evidence>
<dbReference type="SMART" id="SM00220">
    <property type="entry name" value="S_TKc"/>
    <property type="match status" value="1"/>
</dbReference>
<proteinExistence type="inferred from homology"/>
<evidence type="ECO:0000256" key="4">
    <source>
        <dbReference type="ARBA" id="ARBA00022777"/>
    </source>
</evidence>
<gene>
    <name evidence="9" type="ORF">TSPGSL018_6496</name>
</gene>
<protein>
    <submittedName>
        <fullName evidence="9">Calcium-dependent protein kinase</fullName>
    </submittedName>
</protein>
<dbReference type="InterPro" id="IPR008271">
    <property type="entry name" value="Ser/Thr_kinase_AS"/>
</dbReference>
<keyword evidence="2" id="KW-0808">Transferase</keyword>
<dbReference type="PANTHER" id="PTHR24349">
    <property type="entry name" value="SERINE/THREONINE-PROTEIN KINASE"/>
    <property type="match status" value="1"/>
</dbReference>
<keyword evidence="1 7" id="KW-0723">Serine/threonine-protein kinase</keyword>
<dbReference type="PROSITE" id="PS50011">
    <property type="entry name" value="PROTEIN_KINASE_DOM"/>
    <property type="match status" value="1"/>
</dbReference>
<feature type="binding site" evidence="6">
    <location>
        <position position="124"/>
    </location>
    <ligand>
        <name>ATP</name>
        <dbReference type="ChEBI" id="CHEBI:30616"/>
    </ligand>
</feature>
<dbReference type="GO" id="GO:0004674">
    <property type="term" value="F:protein serine/threonine kinase activity"/>
    <property type="evidence" value="ECO:0007669"/>
    <property type="project" value="UniProtKB-KW"/>
</dbReference>
<evidence type="ECO:0000256" key="3">
    <source>
        <dbReference type="ARBA" id="ARBA00022741"/>
    </source>
</evidence>
<name>A0A061SH75_9CHLO</name>
<evidence type="ECO:0000256" key="2">
    <source>
        <dbReference type="ARBA" id="ARBA00022679"/>
    </source>
</evidence>
<evidence type="ECO:0000259" key="8">
    <source>
        <dbReference type="PROSITE" id="PS50011"/>
    </source>
</evidence>
<keyword evidence="4 9" id="KW-0418">Kinase</keyword>
<evidence type="ECO:0000256" key="1">
    <source>
        <dbReference type="ARBA" id="ARBA00022527"/>
    </source>
</evidence>